<dbReference type="AlphaFoldDB" id="A0A9D4LWT0"/>
<reference evidence="1" key="1">
    <citation type="journal article" date="2019" name="bioRxiv">
        <title>The Genome of the Zebra Mussel, Dreissena polymorpha: A Resource for Invasive Species Research.</title>
        <authorList>
            <person name="McCartney M.A."/>
            <person name="Auch B."/>
            <person name="Kono T."/>
            <person name="Mallez S."/>
            <person name="Zhang Y."/>
            <person name="Obille A."/>
            <person name="Becker A."/>
            <person name="Abrahante J.E."/>
            <person name="Garbe J."/>
            <person name="Badalamenti J.P."/>
            <person name="Herman A."/>
            <person name="Mangelson H."/>
            <person name="Liachko I."/>
            <person name="Sullivan S."/>
            <person name="Sone E.D."/>
            <person name="Koren S."/>
            <person name="Silverstein K.A.T."/>
            <person name="Beckman K.B."/>
            <person name="Gohl D.M."/>
        </authorList>
    </citation>
    <scope>NUCLEOTIDE SEQUENCE</scope>
    <source>
        <strain evidence="1">Duluth1</strain>
        <tissue evidence="1">Whole animal</tissue>
    </source>
</reference>
<reference evidence="1" key="2">
    <citation type="submission" date="2020-11" db="EMBL/GenBank/DDBJ databases">
        <authorList>
            <person name="McCartney M.A."/>
            <person name="Auch B."/>
            <person name="Kono T."/>
            <person name="Mallez S."/>
            <person name="Becker A."/>
            <person name="Gohl D.M."/>
            <person name="Silverstein K.A.T."/>
            <person name="Koren S."/>
            <person name="Bechman K.B."/>
            <person name="Herman A."/>
            <person name="Abrahante J.E."/>
            <person name="Garbe J."/>
        </authorList>
    </citation>
    <scope>NUCLEOTIDE SEQUENCE</scope>
    <source>
        <strain evidence="1">Duluth1</strain>
        <tissue evidence="1">Whole animal</tissue>
    </source>
</reference>
<comment type="caution">
    <text evidence="1">The sequence shown here is derived from an EMBL/GenBank/DDBJ whole genome shotgun (WGS) entry which is preliminary data.</text>
</comment>
<evidence type="ECO:0000313" key="2">
    <source>
        <dbReference type="Proteomes" id="UP000828390"/>
    </source>
</evidence>
<name>A0A9D4LWT0_DREPO</name>
<gene>
    <name evidence="1" type="ORF">DPMN_028333</name>
</gene>
<sequence>MGLLKDLLKDEDVVDAGLAFPKVSLFLAKDTVHCCCDALEDGAAEDLTGER</sequence>
<proteinExistence type="predicted"/>
<keyword evidence="2" id="KW-1185">Reference proteome</keyword>
<organism evidence="1 2">
    <name type="scientific">Dreissena polymorpha</name>
    <name type="common">Zebra mussel</name>
    <name type="synonym">Mytilus polymorpha</name>
    <dbReference type="NCBI Taxonomy" id="45954"/>
    <lineage>
        <taxon>Eukaryota</taxon>
        <taxon>Metazoa</taxon>
        <taxon>Spiralia</taxon>
        <taxon>Lophotrochozoa</taxon>
        <taxon>Mollusca</taxon>
        <taxon>Bivalvia</taxon>
        <taxon>Autobranchia</taxon>
        <taxon>Heteroconchia</taxon>
        <taxon>Euheterodonta</taxon>
        <taxon>Imparidentia</taxon>
        <taxon>Neoheterodontei</taxon>
        <taxon>Myida</taxon>
        <taxon>Dreissenoidea</taxon>
        <taxon>Dreissenidae</taxon>
        <taxon>Dreissena</taxon>
    </lineage>
</organism>
<protein>
    <submittedName>
        <fullName evidence="1">Uncharacterized protein</fullName>
    </submittedName>
</protein>
<dbReference type="EMBL" id="JAIWYP010000002">
    <property type="protein sequence ID" value="KAH3865294.1"/>
    <property type="molecule type" value="Genomic_DNA"/>
</dbReference>
<evidence type="ECO:0000313" key="1">
    <source>
        <dbReference type="EMBL" id="KAH3865294.1"/>
    </source>
</evidence>
<dbReference type="Proteomes" id="UP000828390">
    <property type="component" value="Unassembled WGS sequence"/>
</dbReference>
<accession>A0A9D4LWT0</accession>